<name>A0A5B6TJH3_9BACT</name>
<dbReference type="EMBL" id="VKKY01000001">
    <property type="protein sequence ID" value="KAA3439515.1"/>
    <property type="molecule type" value="Genomic_DNA"/>
</dbReference>
<comment type="caution">
    <text evidence="1">The sequence shown here is derived from an EMBL/GenBank/DDBJ whole genome shotgun (WGS) entry which is preliminary data.</text>
</comment>
<keyword evidence="2" id="KW-1185">Reference proteome</keyword>
<protein>
    <submittedName>
        <fullName evidence="1">Uncharacterized protein</fullName>
    </submittedName>
</protein>
<gene>
    <name evidence="1" type="ORF">FOA19_02165</name>
</gene>
<accession>A0A5B6TJH3</accession>
<organism evidence="1 2">
    <name type="scientific">Rufibacter hautae</name>
    <dbReference type="NCBI Taxonomy" id="2595005"/>
    <lineage>
        <taxon>Bacteria</taxon>
        <taxon>Pseudomonadati</taxon>
        <taxon>Bacteroidota</taxon>
        <taxon>Cytophagia</taxon>
        <taxon>Cytophagales</taxon>
        <taxon>Hymenobacteraceae</taxon>
        <taxon>Rufibacter</taxon>
    </lineage>
</organism>
<reference evidence="1 2" key="1">
    <citation type="submission" date="2019-07" db="EMBL/GenBank/DDBJ databases">
        <title>Rufibacter sp. nov., isolated from lake sediment.</title>
        <authorList>
            <person name="Qu J.-H."/>
        </authorList>
    </citation>
    <scope>NUCLEOTIDE SEQUENCE [LARGE SCALE GENOMIC DNA]</scope>
    <source>
        <strain evidence="1 2">NBS58-1</strain>
    </source>
</reference>
<dbReference type="Proteomes" id="UP000324133">
    <property type="component" value="Unassembled WGS sequence"/>
</dbReference>
<evidence type="ECO:0000313" key="1">
    <source>
        <dbReference type="EMBL" id="KAA3439515.1"/>
    </source>
</evidence>
<sequence>MAGSKKDLVPWVGTPKIENLRNLATRTKAFTGSFLIDNTNPVNNTFEFIWSGALNPMKSALPGGLLYGNPCATSGGHKASPHLL</sequence>
<evidence type="ECO:0000313" key="2">
    <source>
        <dbReference type="Proteomes" id="UP000324133"/>
    </source>
</evidence>
<dbReference type="AlphaFoldDB" id="A0A5B6TJH3"/>
<dbReference type="RefSeq" id="WP_149089158.1">
    <property type="nucleotide sequence ID" value="NZ_VKKY01000001.1"/>
</dbReference>
<proteinExistence type="predicted"/>